<dbReference type="AlphaFoldDB" id="A0A4T0FQ04"/>
<dbReference type="Proteomes" id="UP000310189">
    <property type="component" value="Unassembled WGS sequence"/>
</dbReference>
<accession>A0A4T0FQ04</accession>
<dbReference type="OrthoDB" id="3357395at2759"/>
<keyword evidence="3" id="KW-1185">Reference proteome</keyword>
<gene>
    <name evidence="2" type="ORF">E3P99_01497</name>
</gene>
<evidence type="ECO:0000313" key="3">
    <source>
        <dbReference type="Proteomes" id="UP000310189"/>
    </source>
</evidence>
<proteinExistence type="predicted"/>
<evidence type="ECO:0000313" key="2">
    <source>
        <dbReference type="EMBL" id="TIA90541.1"/>
    </source>
</evidence>
<feature type="region of interest" description="Disordered" evidence="1">
    <location>
        <begin position="292"/>
        <end position="382"/>
    </location>
</feature>
<organism evidence="2 3">
    <name type="scientific">Wallemia hederae</name>
    <dbReference type="NCBI Taxonomy" id="1540922"/>
    <lineage>
        <taxon>Eukaryota</taxon>
        <taxon>Fungi</taxon>
        <taxon>Dikarya</taxon>
        <taxon>Basidiomycota</taxon>
        <taxon>Wallemiomycotina</taxon>
        <taxon>Wallemiomycetes</taxon>
        <taxon>Wallemiales</taxon>
        <taxon>Wallemiaceae</taxon>
        <taxon>Wallemia</taxon>
    </lineage>
</organism>
<protein>
    <submittedName>
        <fullName evidence="2">Uncharacterized protein</fullName>
    </submittedName>
</protein>
<feature type="compositionally biased region" description="Basic and acidic residues" evidence="1">
    <location>
        <begin position="313"/>
        <end position="322"/>
    </location>
</feature>
<name>A0A4T0FQ04_9BASI</name>
<evidence type="ECO:0000256" key="1">
    <source>
        <dbReference type="SAM" id="MobiDB-lite"/>
    </source>
</evidence>
<dbReference type="EMBL" id="SPNW01000018">
    <property type="protein sequence ID" value="TIA90541.1"/>
    <property type="molecule type" value="Genomic_DNA"/>
</dbReference>
<feature type="compositionally biased region" description="Basic and acidic residues" evidence="1">
    <location>
        <begin position="365"/>
        <end position="378"/>
    </location>
</feature>
<comment type="caution">
    <text evidence="2">The sequence shown here is derived from an EMBL/GenBank/DDBJ whole genome shotgun (WGS) entry which is preliminary data.</text>
</comment>
<feature type="compositionally biased region" description="Polar residues" evidence="1">
    <location>
        <begin position="336"/>
        <end position="350"/>
    </location>
</feature>
<sequence>MLKSKSLTAIFAGKQKQSFRLRVVFDNPESRATPFTLSFTPNTTVKQLKKEIIKQERLRGRGDLFELIEDEELLLSCIRIYKTNIDSGAESQFRQHNKQLLQKTSILAYFDSTHVSQDDLPLKALIRDGNWLKNDNIIHLVARVVPYAGDTLTLLASFQDDISIEDKAPPILIDADGEWSLRKLKMALINADGRPINPSKALLYATDCEFSPQAEAEAGGKGDDPHAMDRAAKVPLRVESLKVSNFFPPKSDLDRISIVVSFDIKDLPPKVRYLHPRQRFVYDPLLTKPQKANKWRPAAINTRASSLPQKKSGSKDGKKDEQGMPSQPFLSLPQLDFSNASHASHTSGSTDPHPRTPTDDQLDVSQKHAAEAGHDDKYGFLGEDNETSASLALALASFDKPLAL</sequence>
<reference evidence="2 3" key="1">
    <citation type="submission" date="2019-03" db="EMBL/GenBank/DDBJ databases">
        <title>Sequencing 23 genomes of Wallemia ichthyophaga.</title>
        <authorList>
            <person name="Gostincar C."/>
        </authorList>
    </citation>
    <scope>NUCLEOTIDE SEQUENCE [LARGE SCALE GENOMIC DNA]</scope>
    <source>
        <strain evidence="2 3">EXF-5753</strain>
    </source>
</reference>